<keyword evidence="13" id="KW-1185">Reference proteome</keyword>
<keyword evidence="7 9" id="KW-0472">Membrane</keyword>
<dbReference type="EMBL" id="AP022595">
    <property type="protein sequence ID" value="BBY58605.1"/>
    <property type="molecule type" value="Genomic_DNA"/>
</dbReference>
<feature type="transmembrane region" description="Helical" evidence="9">
    <location>
        <begin position="231"/>
        <end position="252"/>
    </location>
</feature>
<evidence type="ECO:0000256" key="6">
    <source>
        <dbReference type="ARBA" id="ARBA00022989"/>
    </source>
</evidence>
<dbReference type="GO" id="GO:0016763">
    <property type="term" value="F:pentosyltransferase activity"/>
    <property type="evidence" value="ECO:0007669"/>
    <property type="project" value="TreeGrafter"/>
</dbReference>
<dbReference type="Pfam" id="PF24878">
    <property type="entry name" value="YkcB_C"/>
    <property type="match status" value="1"/>
</dbReference>
<feature type="domain" description="Putative mannosyltransferase YkcA/B-like C-terminal" evidence="11">
    <location>
        <begin position="532"/>
        <end position="615"/>
    </location>
</feature>
<feature type="transmembrane region" description="Helical" evidence="9">
    <location>
        <begin position="102"/>
        <end position="127"/>
    </location>
</feature>
<evidence type="ECO:0000256" key="7">
    <source>
        <dbReference type="ARBA" id="ARBA00023136"/>
    </source>
</evidence>
<feature type="transmembrane region" description="Helical" evidence="9">
    <location>
        <begin position="413"/>
        <end position="431"/>
    </location>
</feature>
<dbReference type="Pfam" id="PF13231">
    <property type="entry name" value="PMT_2"/>
    <property type="match status" value="1"/>
</dbReference>
<sequence length="634" mass="66444">MANVTTTCQASLPQDSAEVATPPARSSRWERAGLVVLLVGTAVMYLWNITVNGMGNQFYAGAAQAGSKNWEALLFGSLDSANFITVDKPPVSQWVMGLSGQLFGFSSASMLIPEALMAVATVALLYAAVARICGPRAGLLAGAALALTPVAALMFRFNNPDAAMVLLMMASAYCTVRALERASGKWLAWAGVALGFAFLAKMLEGLLVVPAVGLVYLIAAPTTVRARILHLLGAMAAFLVSAGWFVVLTVVWPASSRPFIAGSTDNSFMDLVLGYNGFTRVAGRNHMSMGPSDPIGNSAGSQLSHLGGFGGMDQNEGLSRLFSGEFGFEIAWLVPAALLAFVLVLVSRGRAPRTDRVRAGALLFGGWLLADGLVLSFMKGKVHPYYCLSLAPAVAGVVAIGAHEMWVRRESRFGRIGLTALVGVTGVWSWWVLGRNEGWLPALRWIILIGTVLAAGALAVSAPRRRRVAVAAAALGVSAVLAGPTAYAVATLGAAHRGGGPTVGPARAEPAFVRAFNQPEDNAALDTMLRGTKTKWSAATVGSSTAANLELSSGTAVMAIGGFTGADPVPSLGQFKADVSAGQVTYYVVQRDWRGKPGGWPDNRNHSGITDWVTTTFAVTQVGDTNVYDLTKPK</sequence>
<feature type="transmembrane region" description="Helical" evidence="9">
    <location>
        <begin position="330"/>
        <end position="347"/>
    </location>
</feature>
<feature type="transmembrane region" description="Helical" evidence="9">
    <location>
        <begin position="359"/>
        <end position="377"/>
    </location>
</feature>
<dbReference type="PANTHER" id="PTHR33908:SF3">
    <property type="entry name" value="UNDECAPRENYL PHOSPHATE-ALPHA-4-AMINO-4-DEOXY-L-ARABINOSE ARABINOSYL TRANSFERASE"/>
    <property type="match status" value="1"/>
</dbReference>
<evidence type="ECO:0000313" key="13">
    <source>
        <dbReference type="Proteomes" id="UP000466445"/>
    </source>
</evidence>
<protein>
    <submittedName>
        <fullName evidence="12">Glycosyl transferase</fullName>
    </submittedName>
</protein>
<evidence type="ECO:0000313" key="12">
    <source>
        <dbReference type="EMBL" id="BBY58605.1"/>
    </source>
</evidence>
<evidence type="ECO:0000259" key="10">
    <source>
        <dbReference type="Pfam" id="PF13231"/>
    </source>
</evidence>
<evidence type="ECO:0000256" key="9">
    <source>
        <dbReference type="SAM" id="Phobius"/>
    </source>
</evidence>
<organism evidence="12 13">
    <name type="scientific">Mycolicibacterium sarraceniae</name>
    <dbReference type="NCBI Taxonomy" id="1534348"/>
    <lineage>
        <taxon>Bacteria</taxon>
        <taxon>Bacillati</taxon>
        <taxon>Actinomycetota</taxon>
        <taxon>Actinomycetes</taxon>
        <taxon>Mycobacteriales</taxon>
        <taxon>Mycobacteriaceae</taxon>
        <taxon>Mycolicibacterium</taxon>
    </lineage>
</organism>
<dbReference type="InterPro" id="IPR038731">
    <property type="entry name" value="RgtA/B/C-like"/>
</dbReference>
<feature type="transmembrane region" description="Helical" evidence="9">
    <location>
        <begin position="186"/>
        <end position="219"/>
    </location>
</feature>
<dbReference type="RefSeq" id="WP_163696199.1">
    <property type="nucleotide sequence ID" value="NZ_AP022595.1"/>
</dbReference>
<feature type="transmembrane region" description="Helical" evidence="9">
    <location>
        <begin position="139"/>
        <end position="157"/>
    </location>
</feature>
<feature type="domain" description="Glycosyltransferase RgtA/B/C/D-like" evidence="10">
    <location>
        <begin position="87"/>
        <end position="242"/>
    </location>
</feature>
<keyword evidence="3" id="KW-0328">Glycosyltransferase</keyword>
<dbReference type="InterPro" id="IPR050297">
    <property type="entry name" value="LipidA_mod_glycosyltrf_83"/>
</dbReference>
<keyword evidence="6 9" id="KW-1133">Transmembrane helix</keyword>
<keyword evidence="2" id="KW-1003">Cell membrane</keyword>
<dbReference type="PANTHER" id="PTHR33908">
    <property type="entry name" value="MANNOSYLTRANSFERASE YKCB-RELATED"/>
    <property type="match status" value="1"/>
</dbReference>
<dbReference type="GO" id="GO:0005886">
    <property type="term" value="C:plasma membrane"/>
    <property type="evidence" value="ECO:0007669"/>
    <property type="project" value="UniProtKB-SubCell"/>
</dbReference>
<keyword evidence="4 12" id="KW-0808">Transferase</keyword>
<feature type="transmembrane region" description="Helical" evidence="9">
    <location>
        <begin position="468"/>
        <end position="490"/>
    </location>
</feature>
<evidence type="ECO:0000256" key="1">
    <source>
        <dbReference type="ARBA" id="ARBA00004651"/>
    </source>
</evidence>
<proteinExistence type="predicted"/>
<feature type="transmembrane region" description="Helical" evidence="9">
    <location>
        <begin position="443"/>
        <end position="461"/>
    </location>
</feature>
<dbReference type="InterPro" id="IPR056785">
    <property type="entry name" value="YkcA/B-like_C"/>
</dbReference>
<name>A0A7I7SRA3_9MYCO</name>
<dbReference type="KEGG" id="msar:MSAR_17410"/>
<reference evidence="12 13" key="1">
    <citation type="journal article" date="2019" name="Emerg. Microbes Infect.">
        <title>Comprehensive subspecies identification of 175 nontuberculous mycobacteria species based on 7547 genomic profiles.</title>
        <authorList>
            <person name="Matsumoto Y."/>
            <person name="Kinjo T."/>
            <person name="Motooka D."/>
            <person name="Nabeya D."/>
            <person name="Jung N."/>
            <person name="Uechi K."/>
            <person name="Horii T."/>
            <person name="Iida T."/>
            <person name="Fujita J."/>
            <person name="Nakamura S."/>
        </authorList>
    </citation>
    <scope>NUCLEOTIDE SEQUENCE [LARGE SCALE GENOMIC DNA]</scope>
    <source>
        <strain evidence="12 13">JCM 30395</strain>
    </source>
</reference>
<evidence type="ECO:0000256" key="4">
    <source>
        <dbReference type="ARBA" id="ARBA00022679"/>
    </source>
</evidence>
<comment type="subcellular location">
    <subcellularLocation>
        <location evidence="1">Cell membrane</location>
        <topology evidence="1">Multi-pass membrane protein</topology>
    </subcellularLocation>
</comment>
<evidence type="ECO:0000256" key="5">
    <source>
        <dbReference type="ARBA" id="ARBA00022692"/>
    </source>
</evidence>
<evidence type="ECO:0000259" key="11">
    <source>
        <dbReference type="Pfam" id="PF24878"/>
    </source>
</evidence>
<accession>A0A7I7SRA3</accession>
<keyword evidence="5 9" id="KW-0812">Transmembrane</keyword>
<dbReference type="GO" id="GO:0010041">
    <property type="term" value="P:response to iron(III) ion"/>
    <property type="evidence" value="ECO:0007669"/>
    <property type="project" value="TreeGrafter"/>
</dbReference>
<feature type="transmembrane region" description="Helical" evidence="9">
    <location>
        <begin position="32"/>
        <end position="49"/>
    </location>
</feature>
<dbReference type="GO" id="GO:0009103">
    <property type="term" value="P:lipopolysaccharide biosynthetic process"/>
    <property type="evidence" value="ECO:0007669"/>
    <property type="project" value="UniProtKB-ARBA"/>
</dbReference>
<evidence type="ECO:0000256" key="2">
    <source>
        <dbReference type="ARBA" id="ARBA00022475"/>
    </source>
</evidence>
<gene>
    <name evidence="12" type="ORF">MSAR_17410</name>
</gene>
<feature type="region of interest" description="Disordered" evidence="8">
    <location>
        <begin position="1"/>
        <end position="24"/>
    </location>
</feature>
<evidence type="ECO:0000256" key="8">
    <source>
        <dbReference type="SAM" id="MobiDB-lite"/>
    </source>
</evidence>
<feature type="compositionally biased region" description="Polar residues" evidence="8">
    <location>
        <begin position="1"/>
        <end position="14"/>
    </location>
</feature>
<dbReference type="AlphaFoldDB" id="A0A7I7SRA3"/>
<feature type="transmembrane region" description="Helical" evidence="9">
    <location>
        <begin position="383"/>
        <end position="401"/>
    </location>
</feature>
<dbReference type="Proteomes" id="UP000466445">
    <property type="component" value="Chromosome"/>
</dbReference>
<evidence type="ECO:0000256" key="3">
    <source>
        <dbReference type="ARBA" id="ARBA00022676"/>
    </source>
</evidence>